<evidence type="ECO:0000313" key="2">
    <source>
        <dbReference type="Proteomes" id="UP000240357"/>
    </source>
</evidence>
<gene>
    <name evidence="1" type="ORF">AHMF7605_02970</name>
</gene>
<name>A0A2T2YAK7_9BACT</name>
<accession>A0A2T2YAK7</accession>
<dbReference type="AlphaFoldDB" id="A0A2T2YAK7"/>
<keyword evidence="2" id="KW-1185">Reference proteome</keyword>
<sequence length="133" mass="15708">MLYFYRIKISLKSTLTILLLVVMMLQSFSKVLIVLNYQANKNYIAAFLCVNKQKPQLHCEGHCYLKKELNKAEEAQKKSTNQNQKFEITLFCQNLLKVNFQPEYKLETYQVFKPASYRFSVLLNYFHPPQVLA</sequence>
<dbReference type="EMBL" id="PYFT01000001">
    <property type="protein sequence ID" value="PSR52560.1"/>
    <property type="molecule type" value="Genomic_DNA"/>
</dbReference>
<comment type="caution">
    <text evidence="1">The sequence shown here is derived from an EMBL/GenBank/DDBJ whole genome shotgun (WGS) entry which is preliminary data.</text>
</comment>
<dbReference type="Proteomes" id="UP000240357">
    <property type="component" value="Unassembled WGS sequence"/>
</dbReference>
<proteinExistence type="predicted"/>
<protein>
    <submittedName>
        <fullName evidence="1">Uncharacterized protein</fullName>
    </submittedName>
</protein>
<organism evidence="1 2">
    <name type="scientific">Adhaeribacter arboris</name>
    <dbReference type="NCBI Taxonomy" id="2072846"/>
    <lineage>
        <taxon>Bacteria</taxon>
        <taxon>Pseudomonadati</taxon>
        <taxon>Bacteroidota</taxon>
        <taxon>Cytophagia</taxon>
        <taxon>Cytophagales</taxon>
        <taxon>Hymenobacteraceae</taxon>
        <taxon>Adhaeribacter</taxon>
    </lineage>
</organism>
<evidence type="ECO:0000313" key="1">
    <source>
        <dbReference type="EMBL" id="PSR52560.1"/>
    </source>
</evidence>
<reference evidence="1 2" key="1">
    <citation type="submission" date="2018-03" db="EMBL/GenBank/DDBJ databases">
        <title>Adhaeribacter sp. HMF7605 Genome sequencing and assembly.</title>
        <authorList>
            <person name="Kang H."/>
            <person name="Kang J."/>
            <person name="Cha I."/>
            <person name="Kim H."/>
            <person name="Joh K."/>
        </authorList>
    </citation>
    <scope>NUCLEOTIDE SEQUENCE [LARGE SCALE GENOMIC DNA]</scope>
    <source>
        <strain evidence="1 2">HMF7605</strain>
    </source>
</reference>